<feature type="transmembrane region" description="Helical" evidence="1">
    <location>
        <begin position="283"/>
        <end position="303"/>
    </location>
</feature>
<feature type="transmembrane region" description="Helical" evidence="1">
    <location>
        <begin position="194"/>
        <end position="211"/>
    </location>
</feature>
<name>A0A501PCR4_9PROT</name>
<feature type="transmembrane region" description="Helical" evidence="1">
    <location>
        <begin position="148"/>
        <end position="174"/>
    </location>
</feature>
<evidence type="ECO:0000313" key="2">
    <source>
        <dbReference type="EMBL" id="TPD57694.1"/>
    </source>
</evidence>
<sequence length="311" mass="34647">MISDIVKVTGYSPFKTLLLREFWENRRSMFYGPMVTSSIFVGLILIVLFSAYFGLGQIGVHSDEIEISDLAGFANEDLETRRKAIGIFLMGSSILTIIVAWFSMVFNSLGSLYDERKDNSILFWKSMPVSDTQTVLSKMLSNVFITPLIALGFIFATQIIVLAILCLIGLIAGQNPWELFIVPANLPNLFARELTMVIMYCLWALPVFAYLMLASTVAKRTPLLTAIVPVAVIIVVELYLYGHSYLGHGILEHISAEKMFDLVRMGDDEVVNLKDTLVLIKSAALPSFWFGLAAAAAMLWGAIQLRKRSNQ</sequence>
<organism evidence="2 3">
    <name type="scientific">Emcibacter nanhaiensis</name>
    <dbReference type="NCBI Taxonomy" id="1505037"/>
    <lineage>
        <taxon>Bacteria</taxon>
        <taxon>Pseudomonadati</taxon>
        <taxon>Pseudomonadota</taxon>
        <taxon>Alphaproteobacteria</taxon>
        <taxon>Emcibacterales</taxon>
        <taxon>Emcibacteraceae</taxon>
        <taxon>Emcibacter</taxon>
    </lineage>
</organism>
<protein>
    <submittedName>
        <fullName evidence="2">Uncharacterized protein</fullName>
    </submittedName>
</protein>
<accession>A0A501PCR4</accession>
<proteinExistence type="predicted"/>
<evidence type="ECO:0000256" key="1">
    <source>
        <dbReference type="SAM" id="Phobius"/>
    </source>
</evidence>
<dbReference type="Proteomes" id="UP000319148">
    <property type="component" value="Unassembled WGS sequence"/>
</dbReference>
<keyword evidence="1" id="KW-0812">Transmembrane</keyword>
<dbReference type="OrthoDB" id="118685at2"/>
<dbReference type="EMBL" id="VFIY01000018">
    <property type="protein sequence ID" value="TPD57694.1"/>
    <property type="molecule type" value="Genomic_DNA"/>
</dbReference>
<reference evidence="3" key="1">
    <citation type="submission" date="2019-06" db="EMBL/GenBank/DDBJ databases">
        <title>The complete genome of Emcibacter congregatus ZYLT.</title>
        <authorList>
            <person name="Zhao Z."/>
        </authorList>
    </citation>
    <scope>NUCLEOTIDE SEQUENCE [LARGE SCALE GENOMIC DNA]</scope>
    <source>
        <strain evidence="3">MCCC 1A06723</strain>
    </source>
</reference>
<keyword evidence="1" id="KW-1133">Transmembrane helix</keyword>
<gene>
    <name evidence="2" type="ORF">FIV46_16445</name>
</gene>
<feature type="transmembrane region" description="Helical" evidence="1">
    <location>
        <begin position="84"/>
        <end position="106"/>
    </location>
</feature>
<comment type="caution">
    <text evidence="2">The sequence shown here is derived from an EMBL/GenBank/DDBJ whole genome shotgun (WGS) entry which is preliminary data.</text>
</comment>
<dbReference type="AlphaFoldDB" id="A0A501PCR4"/>
<keyword evidence="1" id="KW-0472">Membrane</keyword>
<keyword evidence="3" id="KW-1185">Reference proteome</keyword>
<evidence type="ECO:0000313" key="3">
    <source>
        <dbReference type="Proteomes" id="UP000319148"/>
    </source>
</evidence>
<feature type="transmembrane region" description="Helical" evidence="1">
    <location>
        <begin position="30"/>
        <end position="53"/>
    </location>
</feature>
<dbReference type="RefSeq" id="WP_139942009.1">
    <property type="nucleotide sequence ID" value="NZ_JBHSYP010000005.1"/>
</dbReference>
<feature type="transmembrane region" description="Helical" evidence="1">
    <location>
        <begin position="223"/>
        <end position="242"/>
    </location>
</feature>